<dbReference type="InterPro" id="IPR020846">
    <property type="entry name" value="MFS_dom"/>
</dbReference>
<evidence type="ECO:0000313" key="7">
    <source>
        <dbReference type="EMBL" id="RIJ45038.1"/>
    </source>
</evidence>
<dbReference type="PANTHER" id="PTHR23526:SF4">
    <property type="entry name" value="INTEGRAL MEMBRANE TRANSPORT PROTEIN"/>
    <property type="match status" value="1"/>
</dbReference>
<evidence type="ECO:0000256" key="3">
    <source>
        <dbReference type="ARBA" id="ARBA00022989"/>
    </source>
</evidence>
<dbReference type="GO" id="GO:0005886">
    <property type="term" value="C:plasma membrane"/>
    <property type="evidence" value="ECO:0007669"/>
    <property type="project" value="UniProtKB-SubCell"/>
</dbReference>
<dbReference type="Pfam" id="PF07690">
    <property type="entry name" value="MFS_1"/>
    <property type="match status" value="1"/>
</dbReference>
<name>A0A399SNY4_9MICO</name>
<feature type="transmembrane region" description="Helical" evidence="5">
    <location>
        <begin position="79"/>
        <end position="100"/>
    </location>
</feature>
<comment type="subcellular location">
    <subcellularLocation>
        <location evidence="1">Cell membrane</location>
        <topology evidence="1">Multi-pass membrane protein</topology>
    </subcellularLocation>
</comment>
<evidence type="ECO:0000256" key="2">
    <source>
        <dbReference type="ARBA" id="ARBA00022692"/>
    </source>
</evidence>
<dbReference type="EMBL" id="QWEA01000004">
    <property type="protein sequence ID" value="RIJ45038.1"/>
    <property type="molecule type" value="Genomic_DNA"/>
</dbReference>
<reference evidence="7 8" key="1">
    <citation type="submission" date="2018-08" db="EMBL/GenBank/DDBJ databases">
        <title>Genome Sequence of Clavibacter michiganensis Subspecies type strains, and the Atypical Peach-Colored Strains Isolated from Tomato.</title>
        <authorList>
            <person name="Osdaghi E."/>
            <person name="Portier P."/>
            <person name="Briand M."/>
            <person name="Jacques M.-A."/>
        </authorList>
    </citation>
    <scope>NUCLEOTIDE SEQUENCE [LARGE SCALE GENOMIC DNA]</scope>
    <source>
        <strain evidence="7 8">CFBP 6488</strain>
    </source>
</reference>
<feature type="transmembrane region" description="Helical" evidence="5">
    <location>
        <begin position="47"/>
        <end position="67"/>
    </location>
</feature>
<dbReference type="Gene3D" id="1.20.1250.20">
    <property type="entry name" value="MFS general substrate transporter like domains"/>
    <property type="match status" value="1"/>
</dbReference>
<keyword evidence="3 5" id="KW-1133">Transmembrane helix</keyword>
<gene>
    <name evidence="7" type="ORF">DZF93_00410</name>
</gene>
<keyword evidence="2 5" id="KW-0812">Transmembrane</keyword>
<dbReference type="AlphaFoldDB" id="A0A399SNY4"/>
<sequence length="202" mass="20180">GAGDADGVVVVRELVRRLRPLLVVVTVIGTAEAAVGLLMVPHLQRELGLGPLAIAWVSLLGGIVLAVSPPHLHRLTARYGCTPVLVAAAVASAAFAGGLALARDPVTLAVLWVLSALALAAILPIEQAALTEAAGPARIGRALGLHEATTLLAAALRSLAAGILCDAVPWEAACATSAAVILAGGLVLPCTIRRLAPAPAVG</sequence>
<evidence type="ECO:0000313" key="8">
    <source>
        <dbReference type="Proteomes" id="UP000266634"/>
    </source>
</evidence>
<dbReference type="InterPro" id="IPR011701">
    <property type="entry name" value="MFS"/>
</dbReference>
<evidence type="ECO:0000256" key="1">
    <source>
        <dbReference type="ARBA" id="ARBA00004651"/>
    </source>
</evidence>
<keyword evidence="4 5" id="KW-0472">Membrane</keyword>
<comment type="caution">
    <text evidence="7">The sequence shown here is derived from an EMBL/GenBank/DDBJ whole genome shotgun (WGS) entry which is preliminary data.</text>
</comment>
<dbReference type="GO" id="GO:0022857">
    <property type="term" value="F:transmembrane transporter activity"/>
    <property type="evidence" value="ECO:0007669"/>
    <property type="project" value="InterPro"/>
</dbReference>
<feature type="non-terminal residue" evidence="7">
    <location>
        <position position="1"/>
    </location>
</feature>
<evidence type="ECO:0000256" key="4">
    <source>
        <dbReference type="ARBA" id="ARBA00023136"/>
    </source>
</evidence>
<protein>
    <submittedName>
        <fullName evidence="7">MFS transporter</fullName>
    </submittedName>
</protein>
<feature type="transmembrane region" description="Helical" evidence="5">
    <location>
        <begin position="106"/>
        <end position="125"/>
    </location>
</feature>
<evidence type="ECO:0000259" key="6">
    <source>
        <dbReference type="PROSITE" id="PS50850"/>
    </source>
</evidence>
<dbReference type="Proteomes" id="UP000266634">
    <property type="component" value="Unassembled WGS sequence"/>
</dbReference>
<feature type="transmembrane region" description="Helical" evidence="5">
    <location>
        <begin position="21"/>
        <end position="41"/>
    </location>
</feature>
<proteinExistence type="predicted"/>
<dbReference type="PROSITE" id="PS50850">
    <property type="entry name" value="MFS"/>
    <property type="match status" value="1"/>
</dbReference>
<accession>A0A399SNY4</accession>
<dbReference type="InterPro" id="IPR036259">
    <property type="entry name" value="MFS_trans_sf"/>
</dbReference>
<dbReference type="PANTHER" id="PTHR23526">
    <property type="entry name" value="INTEGRAL MEMBRANE TRANSPORT PROTEIN-RELATED"/>
    <property type="match status" value="1"/>
</dbReference>
<feature type="domain" description="Major facilitator superfamily (MFS) profile" evidence="6">
    <location>
        <begin position="18"/>
        <end position="202"/>
    </location>
</feature>
<dbReference type="SUPFAM" id="SSF103473">
    <property type="entry name" value="MFS general substrate transporter"/>
    <property type="match status" value="1"/>
</dbReference>
<dbReference type="InterPro" id="IPR052528">
    <property type="entry name" value="Sugar_transport-like"/>
</dbReference>
<evidence type="ECO:0000256" key="5">
    <source>
        <dbReference type="SAM" id="Phobius"/>
    </source>
</evidence>
<organism evidence="7 8">
    <name type="scientific">Clavibacter michiganensis subsp. insidiosus</name>
    <dbReference type="NCBI Taxonomy" id="33014"/>
    <lineage>
        <taxon>Bacteria</taxon>
        <taxon>Bacillati</taxon>
        <taxon>Actinomycetota</taxon>
        <taxon>Actinomycetes</taxon>
        <taxon>Micrococcales</taxon>
        <taxon>Microbacteriaceae</taxon>
        <taxon>Clavibacter</taxon>
    </lineage>
</organism>